<sequence length="135" mass="15531">MLELMLICSSWVRLMLERHHSSRISLVHGVEVVWKLDVKAPIIILKWGFLRPFAICVQKLGDREEQLYEYDLMMKIDQKELWEWENQRWIIPIFEEGEPVDTAFSGATASRIGAMTYGACKSTLVEGLSDSSNIG</sequence>
<reference evidence="1" key="1">
    <citation type="journal article" date="2022" name="Int. J. Mol. Sci.">
        <title>Draft Genome of Tanacetum Coccineum: Genomic Comparison of Closely Related Tanacetum-Family Plants.</title>
        <authorList>
            <person name="Yamashiro T."/>
            <person name="Shiraishi A."/>
            <person name="Nakayama K."/>
            <person name="Satake H."/>
        </authorList>
    </citation>
    <scope>NUCLEOTIDE SEQUENCE</scope>
</reference>
<gene>
    <name evidence="1" type="ORF">Tco_0683069</name>
</gene>
<name>A0ABQ4XT62_9ASTR</name>
<evidence type="ECO:0000313" key="2">
    <source>
        <dbReference type="Proteomes" id="UP001151760"/>
    </source>
</evidence>
<dbReference type="Proteomes" id="UP001151760">
    <property type="component" value="Unassembled WGS sequence"/>
</dbReference>
<proteinExistence type="predicted"/>
<comment type="caution">
    <text evidence="1">The sequence shown here is derived from an EMBL/GenBank/DDBJ whole genome shotgun (WGS) entry which is preliminary data.</text>
</comment>
<dbReference type="EMBL" id="BQNB010009795">
    <property type="protein sequence ID" value="GJS68504.1"/>
    <property type="molecule type" value="Genomic_DNA"/>
</dbReference>
<reference evidence="1" key="2">
    <citation type="submission" date="2022-01" db="EMBL/GenBank/DDBJ databases">
        <authorList>
            <person name="Yamashiro T."/>
            <person name="Shiraishi A."/>
            <person name="Satake H."/>
            <person name="Nakayama K."/>
        </authorList>
    </citation>
    <scope>NUCLEOTIDE SEQUENCE</scope>
</reference>
<protein>
    <submittedName>
        <fullName evidence="1">Uncharacterized protein</fullName>
    </submittedName>
</protein>
<keyword evidence="2" id="KW-1185">Reference proteome</keyword>
<organism evidence="1 2">
    <name type="scientific">Tanacetum coccineum</name>
    <dbReference type="NCBI Taxonomy" id="301880"/>
    <lineage>
        <taxon>Eukaryota</taxon>
        <taxon>Viridiplantae</taxon>
        <taxon>Streptophyta</taxon>
        <taxon>Embryophyta</taxon>
        <taxon>Tracheophyta</taxon>
        <taxon>Spermatophyta</taxon>
        <taxon>Magnoliopsida</taxon>
        <taxon>eudicotyledons</taxon>
        <taxon>Gunneridae</taxon>
        <taxon>Pentapetalae</taxon>
        <taxon>asterids</taxon>
        <taxon>campanulids</taxon>
        <taxon>Asterales</taxon>
        <taxon>Asteraceae</taxon>
        <taxon>Asteroideae</taxon>
        <taxon>Anthemideae</taxon>
        <taxon>Anthemidinae</taxon>
        <taxon>Tanacetum</taxon>
    </lineage>
</organism>
<accession>A0ABQ4XT62</accession>
<evidence type="ECO:0000313" key="1">
    <source>
        <dbReference type="EMBL" id="GJS68504.1"/>
    </source>
</evidence>